<protein>
    <submittedName>
        <fullName evidence="1">Uncharacterized protein</fullName>
    </submittedName>
</protein>
<sequence length="301" mass="31883">MQRAVIDKAFLSPVSRKCSVYPAIPGLLPRQLHSRGNRPHPYQVSSQALLRAVSSSSGTATSPSTSTLAAATLRPSSHDDDDLSSVIYVGPLTQTFRRLKIFSLSSLALACSLSPFIFIVESSLPSTAPLVAWCGRPYVTTLRRLATAPSSSTGTGTGTGTPSLTSASSTTSDADVPGQEQATHSHSHSHNENAPAGIELTTLTLALSPRATRIYDPAFLGDTMRAFARWELAPRVQLPPEDAGGVRPGTEETVAETLDGAGNVLGRWIVTWGENGEGSCRAQGRIETCVFGLNRRALRSV</sequence>
<proteinExistence type="predicted"/>
<reference evidence="1" key="1">
    <citation type="submission" date="2021-03" db="EMBL/GenBank/DDBJ databases">
        <title>Evolutionary priming and transition to the ectomycorrhizal habit in an iconic lineage of mushroom-forming fungi: is preadaptation a requirement?</title>
        <authorList>
            <consortium name="DOE Joint Genome Institute"/>
            <person name="Looney B.P."/>
            <person name="Miyauchi S."/>
            <person name="Morin E."/>
            <person name="Drula E."/>
            <person name="Courty P.E."/>
            <person name="Chicoki N."/>
            <person name="Fauchery L."/>
            <person name="Kohler A."/>
            <person name="Kuo A."/>
            <person name="LaButti K."/>
            <person name="Pangilinan J."/>
            <person name="Lipzen A."/>
            <person name="Riley R."/>
            <person name="Andreopoulos W."/>
            <person name="He G."/>
            <person name="Johnson J."/>
            <person name="Barry K.W."/>
            <person name="Grigoriev I.V."/>
            <person name="Nagy L."/>
            <person name="Hibbett D."/>
            <person name="Henrissat B."/>
            <person name="Matheny P.B."/>
            <person name="Labbe J."/>
            <person name="Martin A.F."/>
        </authorList>
    </citation>
    <scope>NUCLEOTIDE SEQUENCE</scope>
    <source>
        <strain evidence="1">BPL698</strain>
    </source>
</reference>
<accession>A0ACC0U8K8</accession>
<keyword evidence="2" id="KW-1185">Reference proteome</keyword>
<comment type="caution">
    <text evidence="1">The sequence shown here is derived from an EMBL/GenBank/DDBJ whole genome shotgun (WGS) entry which is preliminary data.</text>
</comment>
<dbReference type="Proteomes" id="UP001207468">
    <property type="component" value="Unassembled WGS sequence"/>
</dbReference>
<organism evidence="1 2">
    <name type="scientific">Russula earlei</name>
    <dbReference type="NCBI Taxonomy" id="71964"/>
    <lineage>
        <taxon>Eukaryota</taxon>
        <taxon>Fungi</taxon>
        <taxon>Dikarya</taxon>
        <taxon>Basidiomycota</taxon>
        <taxon>Agaricomycotina</taxon>
        <taxon>Agaricomycetes</taxon>
        <taxon>Russulales</taxon>
        <taxon>Russulaceae</taxon>
        <taxon>Russula</taxon>
    </lineage>
</organism>
<dbReference type="EMBL" id="JAGFNK010000104">
    <property type="protein sequence ID" value="KAI9507986.1"/>
    <property type="molecule type" value="Genomic_DNA"/>
</dbReference>
<gene>
    <name evidence="1" type="ORF">F5148DRAFT_1284519</name>
</gene>
<name>A0ACC0U8K8_9AGAM</name>
<evidence type="ECO:0000313" key="2">
    <source>
        <dbReference type="Proteomes" id="UP001207468"/>
    </source>
</evidence>
<evidence type="ECO:0000313" key="1">
    <source>
        <dbReference type="EMBL" id="KAI9507986.1"/>
    </source>
</evidence>